<reference evidence="6" key="1">
    <citation type="journal article" date="2014" name="Genome Biol. Evol.">
        <title>Gene Loss Rather Than Gene Gain Is Associated with a Host Jump from Monocots to Dicots in the Smut Fungus Melanopsichium pennsylvanicum.</title>
        <authorList>
            <person name="Sharma R."/>
            <person name="Mishra B."/>
            <person name="Runge F."/>
            <person name="Thines M."/>
        </authorList>
    </citation>
    <scope>NUCLEOTIDE SEQUENCE</scope>
    <source>
        <strain evidence="6">4</strain>
    </source>
</reference>
<dbReference type="PANTHER" id="PTHR23501">
    <property type="entry name" value="MAJOR FACILITATOR SUPERFAMILY"/>
    <property type="match status" value="1"/>
</dbReference>
<evidence type="ECO:0000256" key="1">
    <source>
        <dbReference type="ARBA" id="ARBA00004141"/>
    </source>
</evidence>
<protein>
    <submittedName>
        <fullName evidence="6">Probable aflatoxin efflux pump AFLT</fullName>
    </submittedName>
</protein>
<evidence type="ECO:0000313" key="6">
    <source>
        <dbReference type="EMBL" id="CDI51763.1"/>
    </source>
</evidence>
<keyword evidence="2 5" id="KW-0812">Transmembrane</keyword>
<keyword evidence="3 5" id="KW-1133">Transmembrane helix</keyword>
<dbReference type="GO" id="GO:0005886">
    <property type="term" value="C:plasma membrane"/>
    <property type="evidence" value="ECO:0007669"/>
    <property type="project" value="TreeGrafter"/>
</dbReference>
<feature type="transmembrane region" description="Helical" evidence="5">
    <location>
        <begin position="172"/>
        <end position="195"/>
    </location>
</feature>
<dbReference type="GO" id="GO:0022857">
    <property type="term" value="F:transmembrane transporter activity"/>
    <property type="evidence" value="ECO:0007669"/>
    <property type="project" value="TreeGrafter"/>
</dbReference>
<sequence>MWFFEASMTVIFYYVPVLFQVLQGAALLQSKFRALATFVSSVVASILSGVTTKETEYYTPRLLLPPILGAVRVGMVTTWSSTTPQAERFGHQLMHGLGMGAGMTVASVTVQASLPQANVLLAIGLEMIPQLKGRTAQLSKADASEILKEVEGSGEQVLKQVIDAIDAALRRVWYLALALTLAVIVPFFLIGWLILNTVVKRRTEERAAAQAQGARTINEA</sequence>
<accession>A0A077QZE5</accession>
<evidence type="ECO:0000256" key="2">
    <source>
        <dbReference type="ARBA" id="ARBA00022692"/>
    </source>
</evidence>
<feature type="transmembrane region" description="Helical" evidence="5">
    <location>
        <begin position="6"/>
        <end position="27"/>
    </location>
</feature>
<evidence type="ECO:0000256" key="4">
    <source>
        <dbReference type="ARBA" id="ARBA00023136"/>
    </source>
</evidence>
<organism evidence="6">
    <name type="scientific">Melanopsichium pennsylvanicum 4</name>
    <dbReference type="NCBI Taxonomy" id="1398559"/>
    <lineage>
        <taxon>Eukaryota</taxon>
        <taxon>Fungi</taxon>
        <taxon>Dikarya</taxon>
        <taxon>Basidiomycota</taxon>
        <taxon>Ustilaginomycotina</taxon>
        <taxon>Ustilaginomycetes</taxon>
        <taxon>Ustilaginales</taxon>
        <taxon>Ustilaginaceae</taxon>
        <taxon>Melanopsichium</taxon>
    </lineage>
</organism>
<comment type="subcellular location">
    <subcellularLocation>
        <location evidence="1">Membrane</location>
        <topology evidence="1">Multi-pass membrane protein</topology>
    </subcellularLocation>
</comment>
<name>A0A077QZE5_9BASI</name>
<evidence type="ECO:0000256" key="5">
    <source>
        <dbReference type="SAM" id="Phobius"/>
    </source>
</evidence>
<keyword evidence="4 5" id="KW-0472">Membrane</keyword>
<dbReference type="PANTHER" id="PTHR23501:SF198">
    <property type="entry name" value="AZOLE RESISTANCE PROTEIN 1-RELATED"/>
    <property type="match status" value="1"/>
</dbReference>
<dbReference type="AlphaFoldDB" id="A0A077QZE5"/>
<evidence type="ECO:0000256" key="3">
    <source>
        <dbReference type="ARBA" id="ARBA00022989"/>
    </source>
</evidence>
<dbReference type="EMBL" id="HG529516">
    <property type="protein sequence ID" value="CDI51763.1"/>
    <property type="molecule type" value="Genomic_DNA"/>
</dbReference>
<proteinExistence type="predicted"/>